<feature type="region of interest" description="Disordered" evidence="1">
    <location>
        <begin position="199"/>
        <end position="233"/>
    </location>
</feature>
<protein>
    <submittedName>
        <fullName evidence="2">Uncharacterized protein</fullName>
    </submittedName>
</protein>
<feature type="region of interest" description="Disordered" evidence="1">
    <location>
        <begin position="263"/>
        <end position="289"/>
    </location>
</feature>
<evidence type="ECO:0000256" key="1">
    <source>
        <dbReference type="SAM" id="MobiDB-lite"/>
    </source>
</evidence>
<proteinExistence type="predicted"/>
<feature type="compositionally biased region" description="Basic and acidic residues" evidence="1">
    <location>
        <begin position="277"/>
        <end position="289"/>
    </location>
</feature>
<organism evidence="2 3">
    <name type="scientific">Lactuca saligna</name>
    <name type="common">Willowleaf lettuce</name>
    <dbReference type="NCBI Taxonomy" id="75948"/>
    <lineage>
        <taxon>Eukaryota</taxon>
        <taxon>Viridiplantae</taxon>
        <taxon>Streptophyta</taxon>
        <taxon>Embryophyta</taxon>
        <taxon>Tracheophyta</taxon>
        <taxon>Spermatophyta</taxon>
        <taxon>Magnoliopsida</taxon>
        <taxon>eudicotyledons</taxon>
        <taxon>Gunneridae</taxon>
        <taxon>Pentapetalae</taxon>
        <taxon>asterids</taxon>
        <taxon>campanulids</taxon>
        <taxon>Asterales</taxon>
        <taxon>Asteraceae</taxon>
        <taxon>Cichorioideae</taxon>
        <taxon>Cichorieae</taxon>
        <taxon>Lactucinae</taxon>
        <taxon>Lactuca</taxon>
    </lineage>
</organism>
<reference evidence="2" key="1">
    <citation type="submission" date="2023-04" db="EMBL/GenBank/DDBJ databases">
        <authorList>
            <person name="Vijverberg K."/>
            <person name="Xiong W."/>
            <person name="Schranz E."/>
        </authorList>
    </citation>
    <scope>NUCLEOTIDE SEQUENCE</scope>
</reference>
<gene>
    <name evidence="2" type="ORF">LSALG_LOCUS1662</name>
</gene>
<name>A0AA35Y7L8_LACSI</name>
<dbReference type="Proteomes" id="UP001177003">
    <property type="component" value="Chromosome 0"/>
</dbReference>
<evidence type="ECO:0000313" key="2">
    <source>
        <dbReference type="EMBL" id="CAI9260838.1"/>
    </source>
</evidence>
<keyword evidence="3" id="KW-1185">Reference proteome</keyword>
<accession>A0AA35Y7L8</accession>
<dbReference type="AlphaFoldDB" id="A0AA35Y7L8"/>
<feature type="compositionally biased region" description="Basic and acidic residues" evidence="1">
    <location>
        <begin position="209"/>
        <end position="233"/>
    </location>
</feature>
<dbReference type="PANTHER" id="PTHR34835:SF90">
    <property type="entry name" value="AMINOTRANSFERASE-LIKE PLANT MOBILE DOMAIN-CONTAINING PROTEIN"/>
    <property type="match status" value="1"/>
</dbReference>
<evidence type="ECO:0000313" key="3">
    <source>
        <dbReference type="Proteomes" id="UP001177003"/>
    </source>
</evidence>
<dbReference type="PANTHER" id="PTHR34835">
    <property type="entry name" value="OS07G0283600 PROTEIN-RELATED"/>
    <property type="match status" value="1"/>
</dbReference>
<sequence length="327" mass="38052">MIRLQDIKMKIVSTNKADMNFKMNFIALLINSIIESSSSGKANTNPLNYITSNTKIENIHWCSYLIDCLVKNKQSFDPSNQTSNFNGPSAYLVLLYLDRIKSDVLKVERTRPVICHWTSEKIKMRETFEKEELGDFGTRDFNDEYVDEELNQKAYEQLVTNKHTELDILIEYGMKKFPENITLNHLKIRYNAIFKDKSEDNQETNGNDHVQHENIEGDADKDQNDNNDKGFYDANLHDEVLDNEKDGNNNAEGEDLEVMNIEGKDAKKVEGTTGEQQQRDGEGKEEENVQERVITCYSQQTKEWHSDMYLKACFPENIYFRCHRLMV</sequence>
<dbReference type="EMBL" id="OX465086">
    <property type="protein sequence ID" value="CAI9260838.1"/>
    <property type="molecule type" value="Genomic_DNA"/>
</dbReference>